<comment type="subcellular location">
    <subcellularLocation>
        <location evidence="13">Mitochondrion</location>
    </subcellularLocation>
</comment>
<dbReference type="Pfam" id="PF00549">
    <property type="entry name" value="Ligase_CoA"/>
    <property type="match status" value="2"/>
</dbReference>
<feature type="region of interest" description="Disordered" evidence="14">
    <location>
        <begin position="429"/>
        <end position="450"/>
    </location>
</feature>
<dbReference type="Pfam" id="PF08442">
    <property type="entry name" value="ATP-grasp_2"/>
    <property type="match status" value="2"/>
</dbReference>
<dbReference type="PANTHER" id="PTHR11815">
    <property type="entry name" value="SUCCINYL-COA SYNTHETASE BETA CHAIN"/>
    <property type="match status" value="1"/>
</dbReference>
<dbReference type="AlphaFoldDB" id="A0AAJ7R724"/>
<dbReference type="PROSITE" id="PS01217">
    <property type="entry name" value="SUCCINYL_COA_LIG_3"/>
    <property type="match status" value="1"/>
</dbReference>
<feature type="binding site" evidence="13">
    <location>
        <position position="713"/>
    </location>
    <ligand>
        <name>Mg(2+)</name>
        <dbReference type="ChEBI" id="CHEBI:18420"/>
    </ligand>
</feature>
<evidence type="ECO:0000256" key="5">
    <source>
        <dbReference type="ARBA" id="ARBA00022741"/>
    </source>
</evidence>
<organism evidence="16 17">
    <name type="scientific">Cephus cinctus</name>
    <name type="common">Wheat stem sawfly</name>
    <dbReference type="NCBI Taxonomy" id="211228"/>
    <lineage>
        <taxon>Eukaryota</taxon>
        <taxon>Metazoa</taxon>
        <taxon>Ecdysozoa</taxon>
        <taxon>Arthropoda</taxon>
        <taxon>Hexapoda</taxon>
        <taxon>Insecta</taxon>
        <taxon>Pterygota</taxon>
        <taxon>Neoptera</taxon>
        <taxon>Endopterygota</taxon>
        <taxon>Hymenoptera</taxon>
        <taxon>Cephoidea</taxon>
        <taxon>Cephidae</taxon>
        <taxon>Cephus</taxon>
    </lineage>
</organism>
<evidence type="ECO:0000256" key="7">
    <source>
        <dbReference type="ARBA" id="ARBA00022842"/>
    </source>
</evidence>
<dbReference type="InterPro" id="IPR011761">
    <property type="entry name" value="ATP-grasp"/>
</dbReference>
<dbReference type="RefSeq" id="XP_024935468.1">
    <property type="nucleotide sequence ID" value="XM_025079700.1"/>
</dbReference>
<evidence type="ECO:0000313" key="16">
    <source>
        <dbReference type="Proteomes" id="UP000694920"/>
    </source>
</evidence>
<dbReference type="SUPFAM" id="SSF52210">
    <property type="entry name" value="Succinyl-CoA synthetase domains"/>
    <property type="match status" value="2"/>
</dbReference>
<feature type="site" description="Important for substrate specificity" evidence="13">
    <location>
        <position position="550"/>
    </location>
</feature>
<comment type="similarity">
    <text evidence="13">Belongs to the succinate/malate CoA ligase beta subunit family. ATP-specific subunit beta subfamily.</text>
</comment>
<dbReference type="GO" id="GO:0006099">
    <property type="term" value="P:tricarboxylic acid cycle"/>
    <property type="evidence" value="ECO:0007669"/>
    <property type="project" value="UniProtKB-UniRule"/>
</dbReference>
<gene>
    <name evidence="17" type="primary">LOC107274790</name>
</gene>
<dbReference type="SUPFAM" id="SSF56059">
    <property type="entry name" value="Glutathione synthetase ATP-binding domain-like"/>
    <property type="match status" value="2"/>
</dbReference>
<keyword evidence="9 13" id="KW-0496">Mitochondrion</keyword>
<dbReference type="PROSITE" id="PS50975">
    <property type="entry name" value="ATP_GRASP"/>
    <property type="match status" value="2"/>
</dbReference>
<dbReference type="FunFam" id="3.40.50.261:FF:000001">
    <property type="entry name" value="Succinate--CoA ligase [ADP-forming] subunit beta"/>
    <property type="match status" value="2"/>
</dbReference>
<keyword evidence="16" id="KW-1185">Reference proteome</keyword>
<comment type="catalytic activity">
    <reaction evidence="13">
        <text>succinate + ATP + CoA = succinyl-CoA + ADP + phosphate</text>
        <dbReference type="Rhea" id="RHEA:17661"/>
        <dbReference type="ChEBI" id="CHEBI:30031"/>
        <dbReference type="ChEBI" id="CHEBI:30616"/>
        <dbReference type="ChEBI" id="CHEBI:43474"/>
        <dbReference type="ChEBI" id="CHEBI:57287"/>
        <dbReference type="ChEBI" id="CHEBI:57292"/>
        <dbReference type="ChEBI" id="CHEBI:456216"/>
        <dbReference type="EC" id="6.2.1.5"/>
    </reaction>
</comment>
<reference evidence="17" key="1">
    <citation type="submission" date="2025-08" db="UniProtKB">
        <authorList>
            <consortium name="RefSeq"/>
        </authorList>
    </citation>
    <scope>IDENTIFICATION</scope>
</reference>
<comment type="function">
    <text evidence="11">GTP-specific succinyl-CoA synthetase functions in the citric acid cycle (TCA), coupling the hydrolysis of succinyl-CoA to the synthesis of GTP and thus represents the only step of substrate-level phosphorylation in the TCA. The beta subunit provides nucleotide specificity of the enzyme and binds the substrate succinate, while the binding sites for coenzyme A and phosphate are found in the alpha subunit.</text>
</comment>
<evidence type="ECO:0000256" key="1">
    <source>
        <dbReference type="ARBA" id="ARBA00005064"/>
    </source>
</evidence>
<dbReference type="EC" id="6.2.1.5" evidence="13"/>
<feature type="binding site" evidence="13">
    <location>
        <position position="778"/>
    </location>
    <ligand>
        <name>substrate</name>
        <note>ligand shared with subunit alpha</note>
    </ligand>
</feature>
<dbReference type="HAMAP" id="MF_03220">
    <property type="entry name" value="Succ_CoA_betaA_euk"/>
    <property type="match status" value="1"/>
</dbReference>
<comment type="subunit">
    <text evidence="13">Heterodimer of an alpha and a beta subunit. The beta subunit determines specificity for ATP.</text>
</comment>
<accession>A0AAJ7R724</accession>
<evidence type="ECO:0000313" key="17">
    <source>
        <dbReference type="RefSeq" id="XP_024935468.1"/>
    </source>
</evidence>
<keyword evidence="4 13" id="KW-0479">Metal-binding</keyword>
<evidence type="ECO:0000259" key="15">
    <source>
        <dbReference type="PROSITE" id="PS50975"/>
    </source>
</evidence>
<dbReference type="GO" id="GO:0005739">
    <property type="term" value="C:mitochondrion"/>
    <property type="evidence" value="ECO:0007669"/>
    <property type="project" value="UniProtKB-SubCell"/>
</dbReference>
<feature type="binding site" evidence="13">
    <location>
        <position position="554"/>
    </location>
    <ligand>
        <name>ATP</name>
        <dbReference type="ChEBI" id="CHEBI:30616"/>
    </ligand>
</feature>
<feature type="compositionally biased region" description="Basic and acidic residues" evidence="14">
    <location>
        <begin position="429"/>
        <end position="442"/>
    </location>
</feature>
<dbReference type="FunFam" id="3.30.470.20:FF:000002">
    <property type="entry name" value="Succinate--CoA ligase [ADP-forming] subunit beta"/>
    <property type="match status" value="2"/>
</dbReference>
<dbReference type="InterPro" id="IPR034723">
    <property type="entry name" value="Succ_CoA_betaA_euk"/>
</dbReference>
<dbReference type="FunFam" id="3.30.1490.20:FF:000004">
    <property type="entry name" value="Succinate--CoA ligase [ADP-forming] subunit beta, mitochondrial"/>
    <property type="match status" value="2"/>
</dbReference>
<evidence type="ECO:0000256" key="2">
    <source>
        <dbReference type="ARBA" id="ARBA00022532"/>
    </source>
</evidence>
<dbReference type="PANTHER" id="PTHR11815:SF1">
    <property type="entry name" value="SUCCINATE--COA LIGASE [ADP-FORMING] SUBUNIT BETA, MITOCHONDRIAL"/>
    <property type="match status" value="1"/>
</dbReference>
<dbReference type="NCBIfam" id="TIGR01016">
    <property type="entry name" value="sucCoAbeta"/>
    <property type="match status" value="2"/>
</dbReference>
<comment type="function">
    <text evidence="13">ATP-specific succinyl-CoA synthetase functions in the citric acid cycle (TCA), coupling the hydrolysis of succinyl-CoA to the synthesis of ATP and thus represents the only step of substrate-level phosphorylation in the TCA. The beta subunit provides nucleotide specificity of the enzyme and binds the substrate succinate, while the binding sites for coenzyme A and phosphate are found in the alpha subunit.</text>
</comment>
<feature type="domain" description="ATP-grasp" evidence="15">
    <location>
        <begin position="31"/>
        <end position="77"/>
    </location>
</feature>
<keyword evidence="8" id="KW-0809">Transit peptide</keyword>
<evidence type="ECO:0000256" key="9">
    <source>
        <dbReference type="ARBA" id="ARBA00023128"/>
    </source>
</evidence>
<evidence type="ECO:0000256" key="4">
    <source>
        <dbReference type="ARBA" id="ARBA00022723"/>
    </source>
</evidence>
<dbReference type="KEGG" id="ccin:107274790"/>
<dbReference type="Proteomes" id="UP000694920">
    <property type="component" value="Unplaced"/>
</dbReference>
<evidence type="ECO:0000256" key="3">
    <source>
        <dbReference type="ARBA" id="ARBA00022598"/>
    </source>
</evidence>
<comment type="subunit">
    <text evidence="12">Heterodimer of an alpha and a beta subunit. The beta subunit determines specificity for GTP.</text>
</comment>
<evidence type="ECO:0000256" key="11">
    <source>
        <dbReference type="ARBA" id="ARBA00053833"/>
    </source>
</evidence>
<dbReference type="GO" id="GO:0000287">
    <property type="term" value="F:magnesium ion binding"/>
    <property type="evidence" value="ECO:0007669"/>
    <property type="project" value="UniProtKB-UniRule"/>
</dbReference>
<dbReference type="Gene3D" id="3.30.470.20">
    <property type="entry name" value="ATP-grasp fold, B domain"/>
    <property type="match status" value="2"/>
</dbReference>
<evidence type="ECO:0000256" key="12">
    <source>
        <dbReference type="ARBA" id="ARBA00063570"/>
    </source>
</evidence>
<proteinExistence type="inferred from homology"/>
<keyword evidence="2 13" id="KW-0816">Tricarboxylic acid cycle</keyword>
<dbReference type="InterPro" id="IPR005811">
    <property type="entry name" value="SUCC_ACL_C"/>
</dbReference>
<dbReference type="Gene3D" id="3.30.1490.20">
    <property type="entry name" value="ATP-grasp fold, A domain"/>
    <property type="match status" value="2"/>
</dbReference>
<comment type="cofactor">
    <cofactor evidence="13">
        <name>Mg(2+)</name>
        <dbReference type="ChEBI" id="CHEBI:18420"/>
    </cofactor>
    <text evidence="13">Binds 1 Mg(2+) ion per subunit.</text>
</comment>
<evidence type="ECO:0000256" key="10">
    <source>
        <dbReference type="ARBA" id="ARBA00052879"/>
    </source>
</evidence>
<keyword evidence="3 13" id="KW-0436">Ligase</keyword>
<evidence type="ECO:0000256" key="6">
    <source>
        <dbReference type="ARBA" id="ARBA00022840"/>
    </source>
</evidence>
<evidence type="ECO:0000256" key="14">
    <source>
        <dbReference type="SAM" id="MobiDB-lite"/>
    </source>
</evidence>
<name>A0AAJ7R724_CEPCN</name>
<feature type="binding site" evidence="13">
    <location>
        <begin position="561"/>
        <end position="563"/>
    </location>
    <ligand>
        <name>ATP</name>
        <dbReference type="ChEBI" id="CHEBI:30616"/>
    </ligand>
</feature>
<feature type="binding site" evidence="13">
    <location>
        <position position="727"/>
    </location>
    <ligand>
        <name>Mg(2+)</name>
        <dbReference type="ChEBI" id="CHEBI:18420"/>
    </ligand>
</feature>
<dbReference type="GO" id="GO:0004776">
    <property type="term" value="F:succinate-CoA ligase (GDP-forming) activity"/>
    <property type="evidence" value="ECO:0007669"/>
    <property type="project" value="UniProtKB-EC"/>
</dbReference>
<comment type="pathway">
    <text evidence="1 13">Carbohydrate metabolism; tricarboxylic acid cycle; succinate from succinyl-CoA (ligase route): step 1/1.</text>
</comment>
<comment type="catalytic activity">
    <reaction evidence="10">
        <text>GTP + succinate + CoA = succinyl-CoA + GDP + phosphate</text>
        <dbReference type="Rhea" id="RHEA:22120"/>
        <dbReference type="ChEBI" id="CHEBI:30031"/>
        <dbReference type="ChEBI" id="CHEBI:37565"/>
        <dbReference type="ChEBI" id="CHEBI:43474"/>
        <dbReference type="ChEBI" id="CHEBI:57287"/>
        <dbReference type="ChEBI" id="CHEBI:57292"/>
        <dbReference type="ChEBI" id="CHEBI:58189"/>
        <dbReference type="EC" id="6.2.1.4"/>
    </reaction>
</comment>
<dbReference type="GeneID" id="107274790"/>
<evidence type="ECO:0000256" key="8">
    <source>
        <dbReference type="ARBA" id="ARBA00022946"/>
    </source>
</evidence>
<dbReference type="CTD" id="41067"/>
<dbReference type="NCBIfam" id="NF001913">
    <property type="entry name" value="PRK00696.1"/>
    <property type="match status" value="2"/>
</dbReference>
<keyword evidence="6 13" id="KW-0067">ATP-binding</keyword>
<dbReference type="InterPro" id="IPR013650">
    <property type="entry name" value="ATP-grasp_succ-CoA_synth-type"/>
</dbReference>
<protein>
    <recommendedName>
        <fullName evidence="13">Succinate--CoA ligase [ADP-forming] subunit beta, mitochondrial</fullName>
        <ecNumber evidence="13">6.2.1.5</ecNumber>
    </recommendedName>
    <alternativeName>
        <fullName evidence="13">ATP-specific succinyl-CoA synthetase subunit beta</fullName>
        <shortName evidence="13">A-SCS</shortName>
    </alternativeName>
    <alternativeName>
        <fullName evidence="13">Succinyl-CoA synthetase beta-A chain</fullName>
        <shortName evidence="13">SCS-betaA</shortName>
    </alternativeName>
</protein>
<feature type="site" description="Important for substrate specificity" evidence="13">
    <location>
        <position position="618"/>
    </location>
</feature>
<evidence type="ECO:0000256" key="13">
    <source>
        <dbReference type="HAMAP-Rule" id="MF_03220"/>
    </source>
</evidence>
<dbReference type="InterPro" id="IPR013815">
    <property type="entry name" value="ATP_grasp_subdomain_1"/>
</dbReference>
<dbReference type="GO" id="GO:0004775">
    <property type="term" value="F:succinate-CoA ligase (ADP-forming) activity"/>
    <property type="evidence" value="ECO:0007669"/>
    <property type="project" value="UniProtKB-UniRule"/>
</dbReference>
<sequence length="920" mass="99704">MLSKVTKLLGVFLQNEKQQVRRLNVHEHVAYTLLRAGGIPTPPFGVAKTPEEAEKFAADLKTKDIVLKAQVLAGGRGKGHFKGSDVSGVMMCETPEEAKDIAKKMLNKLLVTKQTGEAGRVCNSVMVTTRMFPRKEFYLAVMMERSFDGPVIIASSQGGVNIEDIAATNPDAITYIPVDITKGLTSEQANKVAEKMGLGTRKDIISEVVCNLYELFIEKDALLLEINPLAEDICGDYYALDCKCRFDDNAEFRQKELFSLRDWSQEDPKEVAAAKYDLNYIALDGNIGCMVNGAGLAMATMDIIKLYGGSPANFLDVGGSATTETVTEAFKIITSDPKVETIFVNIFGGIMRCDVIAEGIIRASSDLKLKIPVVTRLQGTMVEEAKTLIANAKLKIIPIDDMADAAAAAVKLSTMVRLAKSMNLEMSLAHEDNTSSDKDSPCKKRKKKCGAKKTSQVLGSKVAVHCHRLTKMATMLSRTITIAENFSRLNGSKILACKTGLTKQPVRNLNVHEHISYSLLNEAGIPTPKFGVAKTPDEAAKLAADLKTKDIVLKAQVLAGGRGKGHFKGTNVSGVKMCETPEEAKALASKMLGKLLITKQTGEAGRICNAVMVTQRMFPRKEYYLAVMMERSFGGPVIIASSQGGVNIEEVAATNPEAITYEPIDINTGITPEQADRIVKKLGLESVKDYISNVIVSLYQMFVKKDALLLEVNPFAEDINGKYFALDCKCRFDDNAEFRQKELFALRDWSQEDPKEVEAAKFELNYIALDGNIGCMVNGAGLAMATMDIIKLHGGEPANFLDVGGGATASAVKEAFKIITSDPRVHALLVNIFGGIMRCDVIAEGIIAATKELSLKIPVVVRLQGTNVDEAKALIANAGLKIVPIDDLDEAARVAVKLSTIVKLAQSANLSVNFELPAIS</sequence>
<feature type="domain" description="ATP-grasp" evidence="15">
    <location>
        <begin position="517"/>
        <end position="744"/>
    </location>
</feature>
<dbReference type="HAMAP" id="MF_00558">
    <property type="entry name" value="Succ_CoA_beta"/>
    <property type="match status" value="2"/>
</dbReference>
<feature type="binding site" evidence="13">
    <location>
        <begin position="835"/>
        <end position="837"/>
    </location>
    <ligand>
        <name>substrate</name>
        <note>ligand shared with subunit alpha</note>
    </ligand>
</feature>
<keyword evidence="7 13" id="KW-0460">Magnesium</keyword>
<dbReference type="InterPro" id="IPR017866">
    <property type="entry name" value="Succ-CoA_synthase_bsu_CS"/>
</dbReference>
<dbReference type="GO" id="GO:0042709">
    <property type="term" value="C:succinate-CoA ligase complex"/>
    <property type="evidence" value="ECO:0007669"/>
    <property type="project" value="TreeGrafter"/>
</dbReference>
<dbReference type="GO" id="GO:0006104">
    <property type="term" value="P:succinyl-CoA metabolic process"/>
    <property type="evidence" value="ECO:0007669"/>
    <property type="project" value="TreeGrafter"/>
</dbReference>
<dbReference type="InterPro" id="IPR005809">
    <property type="entry name" value="Succ_CoA_ligase-like_bsu"/>
</dbReference>
<dbReference type="InterPro" id="IPR016102">
    <property type="entry name" value="Succinyl-CoA_synth-like"/>
</dbReference>
<dbReference type="Gene3D" id="3.40.50.261">
    <property type="entry name" value="Succinyl-CoA synthetase domains"/>
    <property type="match status" value="2"/>
</dbReference>
<dbReference type="GO" id="GO:0005524">
    <property type="term" value="F:ATP binding"/>
    <property type="evidence" value="ECO:0007669"/>
    <property type="project" value="UniProtKB-UniRule"/>
</dbReference>
<keyword evidence="5 13" id="KW-0547">Nucleotide-binding</keyword>